<evidence type="ECO:0000256" key="11">
    <source>
        <dbReference type="RuleBase" id="RU000488"/>
    </source>
</evidence>
<evidence type="ECO:0000256" key="13">
    <source>
        <dbReference type="SAM" id="Phobius"/>
    </source>
</evidence>
<dbReference type="PROSITE" id="PS50920">
    <property type="entry name" value="SOLCAR"/>
    <property type="match status" value="3"/>
</dbReference>
<reference evidence="15" key="1">
    <citation type="submission" date="2015-02" db="EMBL/GenBank/DDBJ databases">
        <title>Genome sequencing for Strongylocentrotus purpuratus.</title>
        <authorList>
            <person name="Murali S."/>
            <person name="Liu Y."/>
            <person name="Vee V."/>
            <person name="English A."/>
            <person name="Wang M."/>
            <person name="Skinner E."/>
            <person name="Han Y."/>
            <person name="Muzny D.M."/>
            <person name="Worley K.C."/>
            <person name="Gibbs R.A."/>
        </authorList>
    </citation>
    <scope>NUCLEOTIDE SEQUENCE</scope>
</reference>
<dbReference type="RefSeq" id="XP_030828533.1">
    <property type="nucleotide sequence ID" value="XM_030972673.1"/>
</dbReference>
<dbReference type="InParanoid" id="A0A7M7MYW4"/>
<evidence type="ECO:0000256" key="1">
    <source>
        <dbReference type="ARBA" id="ARBA00004448"/>
    </source>
</evidence>
<dbReference type="FunCoup" id="A0A7M7MYW4">
    <property type="interactions" value="2007"/>
</dbReference>
<evidence type="ECO:0000256" key="9">
    <source>
        <dbReference type="ARBA" id="ARBA00023136"/>
    </source>
</evidence>
<evidence type="ECO:0000313" key="14">
    <source>
        <dbReference type="EnsemblMetazoa" id="XP_030828533"/>
    </source>
</evidence>
<keyword evidence="8" id="KW-0496">Mitochondrion</keyword>
<keyword evidence="15" id="KW-1185">Reference proteome</keyword>
<organism evidence="14 15">
    <name type="scientific">Strongylocentrotus purpuratus</name>
    <name type="common">Purple sea urchin</name>
    <dbReference type="NCBI Taxonomy" id="7668"/>
    <lineage>
        <taxon>Eukaryota</taxon>
        <taxon>Metazoa</taxon>
        <taxon>Echinodermata</taxon>
        <taxon>Eleutherozoa</taxon>
        <taxon>Echinozoa</taxon>
        <taxon>Echinoidea</taxon>
        <taxon>Euechinoidea</taxon>
        <taxon>Echinacea</taxon>
        <taxon>Camarodonta</taxon>
        <taxon>Echinidea</taxon>
        <taxon>Strongylocentrotidae</taxon>
        <taxon>Strongylocentrotus</taxon>
    </lineage>
</organism>
<feature type="compositionally biased region" description="Basic and acidic residues" evidence="12">
    <location>
        <begin position="7"/>
        <end position="16"/>
    </location>
</feature>
<accession>A0A7M7MYW4</accession>
<comment type="subcellular location">
    <subcellularLocation>
        <location evidence="1">Mitochondrion inner membrane</location>
        <topology evidence="1">Multi-pass membrane protein</topology>
    </subcellularLocation>
</comment>
<protein>
    <recommendedName>
        <fullName evidence="16">Solute carrier family 25 member 40</fullName>
    </recommendedName>
</protein>
<dbReference type="PANTHER" id="PTHR45760">
    <property type="entry name" value="FI19922P1-RELATED"/>
    <property type="match status" value="1"/>
</dbReference>
<dbReference type="Proteomes" id="UP000007110">
    <property type="component" value="Unassembled WGS sequence"/>
</dbReference>
<evidence type="ECO:0000256" key="7">
    <source>
        <dbReference type="ARBA" id="ARBA00022989"/>
    </source>
</evidence>
<evidence type="ECO:0000256" key="3">
    <source>
        <dbReference type="ARBA" id="ARBA00022448"/>
    </source>
</evidence>
<dbReference type="SUPFAM" id="SSF103506">
    <property type="entry name" value="Mitochondrial carrier"/>
    <property type="match status" value="1"/>
</dbReference>
<feature type="region of interest" description="Disordered" evidence="12">
    <location>
        <begin position="1"/>
        <end position="22"/>
    </location>
</feature>
<dbReference type="InterPro" id="IPR045315">
    <property type="entry name" value="Mtm1-like"/>
</dbReference>
<feature type="repeat" description="Solcar" evidence="10">
    <location>
        <begin position="153"/>
        <end position="237"/>
    </location>
</feature>
<comment type="similarity">
    <text evidence="2 11">Belongs to the mitochondrial carrier (TC 2.A.29) family.</text>
</comment>
<keyword evidence="5" id="KW-0677">Repeat</keyword>
<keyword evidence="9 10" id="KW-0472">Membrane</keyword>
<proteinExistence type="inferred from homology"/>
<evidence type="ECO:0000256" key="12">
    <source>
        <dbReference type="SAM" id="MobiDB-lite"/>
    </source>
</evidence>
<evidence type="ECO:0000256" key="5">
    <source>
        <dbReference type="ARBA" id="ARBA00022737"/>
    </source>
</evidence>
<dbReference type="GO" id="GO:0005739">
    <property type="term" value="C:mitochondrion"/>
    <property type="evidence" value="ECO:0000318"/>
    <property type="project" value="GO_Central"/>
</dbReference>
<evidence type="ECO:0000256" key="10">
    <source>
        <dbReference type="PROSITE-ProRule" id="PRU00282"/>
    </source>
</evidence>
<dbReference type="PANTHER" id="PTHR45760:SF2">
    <property type="entry name" value="FI19922P1-RELATED"/>
    <property type="match status" value="1"/>
</dbReference>
<feature type="repeat" description="Solcar" evidence="10">
    <location>
        <begin position="22"/>
        <end position="144"/>
    </location>
</feature>
<dbReference type="GeneID" id="100892223"/>
<dbReference type="OrthoDB" id="1747031at2759"/>
<evidence type="ECO:0000313" key="15">
    <source>
        <dbReference type="Proteomes" id="UP000007110"/>
    </source>
</evidence>
<feature type="transmembrane region" description="Helical" evidence="13">
    <location>
        <begin position="155"/>
        <end position="176"/>
    </location>
</feature>
<keyword evidence="3 11" id="KW-0813">Transport</keyword>
<dbReference type="Gene3D" id="1.50.40.10">
    <property type="entry name" value="Mitochondrial carrier domain"/>
    <property type="match status" value="2"/>
</dbReference>
<dbReference type="OMA" id="CSSECFQ"/>
<keyword evidence="7 13" id="KW-1133">Transmembrane helix</keyword>
<dbReference type="EnsemblMetazoa" id="XM_030972673">
    <property type="protein sequence ID" value="XP_030828533"/>
    <property type="gene ID" value="LOC100892223"/>
</dbReference>
<feature type="repeat" description="Solcar" evidence="10">
    <location>
        <begin position="247"/>
        <end position="341"/>
    </location>
</feature>
<name>A0A7M7MYW4_STRPU</name>
<feature type="transmembrane region" description="Helical" evidence="13">
    <location>
        <begin position="116"/>
        <end position="135"/>
    </location>
</feature>
<evidence type="ECO:0000256" key="2">
    <source>
        <dbReference type="ARBA" id="ARBA00006375"/>
    </source>
</evidence>
<dbReference type="InterPro" id="IPR018108">
    <property type="entry name" value="MCP_transmembrane"/>
</dbReference>
<evidence type="ECO:0000256" key="8">
    <source>
        <dbReference type="ARBA" id="ARBA00023128"/>
    </source>
</evidence>
<dbReference type="GO" id="GO:0170036">
    <property type="term" value="P:import into the mitochondrion"/>
    <property type="evidence" value="ECO:0000318"/>
    <property type="project" value="GO_Central"/>
</dbReference>
<dbReference type="AlphaFoldDB" id="A0A7M7MYW4"/>
<reference evidence="14" key="2">
    <citation type="submission" date="2021-01" db="UniProtKB">
        <authorList>
            <consortium name="EnsemblMetazoa"/>
        </authorList>
    </citation>
    <scope>IDENTIFICATION</scope>
</reference>
<evidence type="ECO:0008006" key="16">
    <source>
        <dbReference type="Google" id="ProtNLM"/>
    </source>
</evidence>
<evidence type="ECO:0000256" key="6">
    <source>
        <dbReference type="ARBA" id="ARBA00022792"/>
    </source>
</evidence>
<sequence length="347" mass="38505">MMSGQDGQKKEGKRPVLDPNSLKPWHQMVASGSGALITAITMTPLDVVKIRLQAQAKPMKSGQCFFYCNGLMDHMCHCLNGSKPGTTAPWYKAPSKFNGTLDAFVKIARNEGVFKLWSGLSPTLLMALPATILYYTSYDQLKYRLDYKQGVKGEFWKPMLAGGGARLFACTVIAPLELIRTKMQSRPFTYAEMIGCVRTAVSEEGIMSLWRGWSPMVWRDVPFSVILWLNYEPLKARICKEYGLTTPTFPIAFFSGAFAGTVAGVLTQPFDVLKTHRQLEMGEIGDMRRSKEVSSSTLNIMKRLYAAKGLNGLYAGTLPRLFKITPACAIMIGSYELGKSVFLADVK</sequence>
<dbReference type="GO" id="GO:0005743">
    <property type="term" value="C:mitochondrial inner membrane"/>
    <property type="evidence" value="ECO:0007669"/>
    <property type="project" value="UniProtKB-SubCell"/>
</dbReference>
<keyword evidence="6" id="KW-0999">Mitochondrion inner membrane</keyword>
<dbReference type="KEGG" id="spu:100892223"/>
<evidence type="ECO:0000256" key="4">
    <source>
        <dbReference type="ARBA" id="ARBA00022692"/>
    </source>
</evidence>
<keyword evidence="4 10" id="KW-0812">Transmembrane</keyword>
<dbReference type="Pfam" id="PF00153">
    <property type="entry name" value="Mito_carr"/>
    <property type="match status" value="4"/>
</dbReference>
<dbReference type="InterPro" id="IPR023395">
    <property type="entry name" value="MCP_dom_sf"/>
</dbReference>